<evidence type="ECO:0000313" key="3">
    <source>
        <dbReference type="Proteomes" id="UP000308054"/>
    </source>
</evidence>
<protein>
    <submittedName>
        <fullName evidence="2">Uncharacterized protein</fullName>
    </submittedName>
</protein>
<dbReference type="EMBL" id="SRXW01000004">
    <property type="protein sequence ID" value="TGY87866.1"/>
    <property type="molecule type" value="Genomic_DNA"/>
</dbReference>
<dbReference type="Proteomes" id="UP000308054">
    <property type="component" value="Unassembled WGS sequence"/>
</dbReference>
<evidence type="ECO:0000256" key="1">
    <source>
        <dbReference type="SAM" id="SignalP"/>
    </source>
</evidence>
<accession>A0A4S2GXQ7</accession>
<evidence type="ECO:0000313" key="2">
    <source>
        <dbReference type="EMBL" id="TGY87866.1"/>
    </source>
</evidence>
<reference evidence="2 3" key="1">
    <citation type="journal article" date="2017" name="Int. J. Syst. Evol. Microbiol.">
        <title>Marinicauda algicola sp. nov., isolated from a marine red alga Rhodosorus marinus.</title>
        <authorList>
            <person name="Jeong S.E."/>
            <person name="Jeon S.H."/>
            <person name="Chun B.H."/>
            <person name="Kim D.W."/>
            <person name="Jeon C.O."/>
        </authorList>
    </citation>
    <scope>NUCLEOTIDE SEQUENCE [LARGE SCALE GENOMIC DNA]</scope>
    <source>
        <strain evidence="2 3">JCM 31718</strain>
    </source>
</reference>
<gene>
    <name evidence="2" type="ORF">E5163_13190</name>
</gene>
<keyword evidence="1" id="KW-0732">Signal</keyword>
<sequence length="171" mass="17771">MFARPILAALLGAGLAAPALAGAGPSAPAGPGEGARANVHVSSFRLPNDITEQTRAIEEAFAPPEAGTYVDLPSINVPVVRGGALQGYAFVMVRLHLGDGVDDWRVRDQSHFLLDSAVRAAHRAPFQHAGAEAYDDTATRAALEAALTAHLPPATLARIELLGGDVRLVGR</sequence>
<organism evidence="2 3">
    <name type="scientific">Marinicauda algicola</name>
    <dbReference type="NCBI Taxonomy" id="2029849"/>
    <lineage>
        <taxon>Bacteria</taxon>
        <taxon>Pseudomonadati</taxon>
        <taxon>Pseudomonadota</taxon>
        <taxon>Alphaproteobacteria</taxon>
        <taxon>Maricaulales</taxon>
        <taxon>Maricaulaceae</taxon>
        <taxon>Marinicauda</taxon>
    </lineage>
</organism>
<comment type="caution">
    <text evidence="2">The sequence shown here is derived from an EMBL/GenBank/DDBJ whole genome shotgun (WGS) entry which is preliminary data.</text>
</comment>
<dbReference type="AlphaFoldDB" id="A0A4S2GXQ7"/>
<dbReference type="OrthoDB" id="7631980at2"/>
<name>A0A4S2GXQ7_9PROT</name>
<keyword evidence="3" id="KW-1185">Reference proteome</keyword>
<dbReference type="RefSeq" id="WP_135996754.1">
    <property type="nucleotide sequence ID" value="NZ_CP071057.1"/>
</dbReference>
<feature type="chain" id="PRO_5020532955" evidence="1">
    <location>
        <begin position="22"/>
        <end position="171"/>
    </location>
</feature>
<feature type="signal peptide" evidence="1">
    <location>
        <begin position="1"/>
        <end position="21"/>
    </location>
</feature>
<proteinExistence type="predicted"/>